<evidence type="ECO:0000259" key="3">
    <source>
        <dbReference type="PROSITE" id="PS50958"/>
    </source>
</evidence>
<reference evidence="4" key="2">
    <citation type="submission" date="2023-04" db="EMBL/GenBank/DDBJ databases">
        <authorList>
            <person name="Bu L."/>
            <person name="Lu L."/>
            <person name="Laidemitt M.R."/>
            <person name="Zhang S.M."/>
            <person name="Mutuku M."/>
            <person name="Mkoji G."/>
            <person name="Steinauer M."/>
            <person name="Loker E.S."/>
        </authorList>
    </citation>
    <scope>NUCLEOTIDE SEQUENCE</scope>
    <source>
        <strain evidence="4">KasaAsao</strain>
        <tissue evidence="4">Whole Snail</tissue>
    </source>
</reference>
<dbReference type="InterPro" id="IPR036024">
    <property type="entry name" value="Somatomedin_B-like_dom_sf"/>
</dbReference>
<protein>
    <recommendedName>
        <fullName evidence="3">SMB domain-containing protein</fullName>
    </recommendedName>
</protein>
<sequence>MWTLLLLTFRLLSVNSEPDSRYEERTGKDLTGNVPKGTCHNNCGKYTTCSCQTNCKIHGTCCKDFREACPSLVRKSQVEFQHFVERIEECERSRYLLISTCPPNADEQLHPRDDQKDQSSIPVSATLQKVSNGHGLDTWLFGNKPLTDLDSGFSFKNASIYVCNKLPGKNILFWNIYMEAIELDKQGFLSFESLSKNVSYSLAPLPLTDSSKNTLCINDIELLQGFRMVQKNTSKFMTPLLCGFESLCSLCDWSYQNSSSVEDIDEKRHELPVLAQL</sequence>
<dbReference type="Proteomes" id="UP001233172">
    <property type="component" value="Unassembled WGS sequence"/>
</dbReference>
<proteinExistence type="predicted"/>
<reference evidence="4" key="1">
    <citation type="journal article" date="2023" name="PLoS Negl. Trop. Dis.">
        <title>A genome sequence for Biomphalaria pfeifferi, the major vector snail for the human-infecting parasite Schistosoma mansoni.</title>
        <authorList>
            <person name="Bu L."/>
            <person name="Lu L."/>
            <person name="Laidemitt M.R."/>
            <person name="Zhang S.M."/>
            <person name="Mutuku M."/>
            <person name="Mkoji G."/>
            <person name="Steinauer M."/>
            <person name="Loker E.S."/>
        </authorList>
    </citation>
    <scope>NUCLEOTIDE SEQUENCE</scope>
    <source>
        <strain evidence="4">KasaAsao</strain>
    </source>
</reference>
<dbReference type="PROSITE" id="PS50958">
    <property type="entry name" value="SMB_2"/>
    <property type="match status" value="1"/>
</dbReference>
<name>A0AAD8AQF2_BIOPF</name>
<dbReference type="AlphaFoldDB" id="A0AAD8AQF2"/>
<feature type="signal peptide" evidence="2">
    <location>
        <begin position="1"/>
        <end position="16"/>
    </location>
</feature>
<dbReference type="InterPro" id="IPR001212">
    <property type="entry name" value="Somatomedin_B_dom"/>
</dbReference>
<feature type="domain" description="SMB" evidence="3">
    <location>
        <begin position="30"/>
        <end position="76"/>
    </location>
</feature>
<keyword evidence="2" id="KW-0732">Signal</keyword>
<evidence type="ECO:0000313" key="4">
    <source>
        <dbReference type="EMBL" id="KAK0040027.1"/>
    </source>
</evidence>
<gene>
    <name evidence="4" type="ORF">Bpfe_030540</name>
</gene>
<evidence type="ECO:0000256" key="1">
    <source>
        <dbReference type="ARBA" id="ARBA00023157"/>
    </source>
</evidence>
<dbReference type="SUPFAM" id="SSF90188">
    <property type="entry name" value="Somatomedin B domain"/>
    <property type="match status" value="1"/>
</dbReference>
<evidence type="ECO:0000313" key="5">
    <source>
        <dbReference type="Proteomes" id="UP001233172"/>
    </source>
</evidence>
<organism evidence="4 5">
    <name type="scientific">Biomphalaria pfeifferi</name>
    <name type="common">Bloodfluke planorb</name>
    <name type="synonym">Freshwater snail</name>
    <dbReference type="NCBI Taxonomy" id="112525"/>
    <lineage>
        <taxon>Eukaryota</taxon>
        <taxon>Metazoa</taxon>
        <taxon>Spiralia</taxon>
        <taxon>Lophotrochozoa</taxon>
        <taxon>Mollusca</taxon>
        <taxon>Gastropoda</taxon>
        <taxon>Heterobranchia</taxon>
        <taxon>Euthyneura</taxon>
        <taxon>Panpulmonata</taxon>
        <taxon>Hygrophila</taxon>
        <taxon>Lymnaeoidea</taxon>
        <taxon>Planorbidae</taxon>
        <taxon>Biomphalaria</taxon>
    </lineage>
</organism>
<dbReference type="PROSITE" id="PS00524">
    <property type="entry name" value="SMB_1"/>
    <property type="match status" value="1"/>
</dbReference>
<evidence type="ECO:0000256" key="2">
    <source>
        <dbReference type="SAM" id="SignalP"/>
    </source>
</evidence>
<feature type="chain" id="PRO_5042007653" description="SMB domain-containing protein" evidence="2">
    <location>
        <begin position="17"/>
        <end position="277"/>
    </location>
</feature>
<comment type="caution">
    <text evidence="4">The sequence shown here is derived from an EMBL/GenBank/DDBJ whole genome shotgun (WGS) entry which is preliminary data.</text>
</comment>
<keyword evidence="1" id="KW-1015">Disulfide bond</keyword>
<keyword evidence="5" id="KW-1185">Reference proteome</keyword>
<dbReference type="EMBL" id="JASAOG010000363">
    <property type="protein sequence ID" value="KAK0040027.1"/>
    <property type="molecule type" value="Genomic_DNA"/>
</dbReference>
<accession>A0AAD8AQF2</accession>